<comment type="similarity">
    <text evidence="1 2">Belongs to the UPF0102 family.</text>
</comment>
<dbReference type="NCBIfam" id="NF009150">
    <property type="entry name" value="PRK12497.1-3"/>
    <property type="match status" value="1"/>
</dbReference>
<protein>
    <recommendedName>
        <fullName evidence="2">UPF0102 protein SAMN02745174_00709</fullName>
    </recommendedName>
</protein>
<dbReference type="Gene3D" id="3.40.1350.10">
    <property type="match status" value="1"/>
</dbReference>
<reference evidence="3 4" key="1">
    <citation type="submission" date="2017-02" db="EMBL/GenBank/DDBJ databases">
        <authorList>
            <person name="Peterson S.W."/>
        </authorList>
    </citation>
    <scope>NUCLEOTIDE SEQUENCE [LARGE SCALE GENOMIC DNA]</scope>
    <source>
        <strain evidence="3 4">ATCC 700028</strain>
    </source>
</reference>
<evidence type="ECO:0000256" key="1">
    <source>
        <dbReference type="ARBA" id="ARBA00006738"/>
    </source>
</evidence>
<dbReference type="EMBL" id="FUWX01000005">
    <property type="protein sequence ID" value="SJZ48374.1"/>
    <property type="molecule type" value="Genomic_DNA"/>
</dbReference>
<dbReference type="PANTHER" id="PTHR34039:SF1">
    <property type="entry name" value="UPF0102 PROTEIN YRAN"/>
    <property type="match status" value="1"/>
</dbReference>
<evidence type="ECO:0000256" key="2">
    <source>
        <dbReference type="HAMAP-Rule" id="MF_00048"/>
    </source>
</evidence>
<dbReference type="STRING" id="180163.SAMN02745174_00709"/>
<keyword evidence="3" id="KW-0255">Endonuclease</keyword>
<keyword evidence="3" id="KW-0540">Nuclease</keyword>
<accession>A0A1T4L0X2</accession>
<dbReference type="InterPro" id="IPR011335">
    <property type="entry name" value="Restrct_endonuc-II-like"/>
</dbReference>
<organism evidence="3 4">
    <name type="scientific">Cetobacterium ceti</name>
    <dbReference type="NCBI Taxonomy" id="180163"/>
    <lineage>
        <taxon>Bacteria</taxon>
        <taxon>Fusobacteriati</taxon>
        <taxon>Fusobacteriota</taxon>
        <taxon>Fusobacteriia</taxon>
        <taxon>Fusobacteriales</taxon>
        <taxon>Fusobacteriaceae</taxon>
        <taxon>Cetobacterium</taxon>
    </lineage>
</organism>
<dbReference type="PANTHER" id="PTHR34039">
    <property type="entry name" value="UPF0102 PROTEIN YRAN"/>
    <property type="match status" value="1"/>
</dbReference>
<dbReference type="CDD" id="cd20736">
    <property type="entry name" value="PoNe_Nuclease"/>
    <property type="match status" value="1"/>
</dbReference>
<evidence type="ECO:0000313" key="3">
    <source>
        <dbReference type="EMBL" id="SJZ48374.1"/>
    </source>
</evidence>
<evidence type="ECO:0000313" key="4">
    <source>
        <dbReference type="Proteomes" id="UP000191153"/>
    </source>
</evidence>
<proteinExistence type="inferred from homology"/>
<gene>
    <name evidence="3" type="ORF">SAMN02745174_00709</name>
</gene>
<name>A0A1T4L0X2_9FUSO</name>
<dbReference type="GO" id="GO:0003676">
    <property type="term" value="F:nucleic acid binding"/>
    <property type="evidence" value="ECO:0007669"/>
    <property type="project" value="InterPro"/>
</dbReference>
<dbReference type="NCBIfam" id="TIGR00252">
    <property type="entry name" value="YraN family protein"/>
    <property type="match status" value="1"/>
</dbReference>
<dbReference type="Pfam" id="PF02021">
    <property type="entry name" value="UPF0102"/>
    <property type="match status" value="1"/>
</dbReference>
<dbReference type="AlphaFoldDB" id="A0A1T4L0X2"/>
<dbReference type="SUPFAM" id="SSF52980">
    <property type="entry name" value="Restriction endonuclease-like"/>
    <property type="match status" value="1"/>
</dbReference>
<keyword evidence="4" id="KW-1185">Reference proteome</keyword>
<dbReference type="GO" id="GO:0004519">
    <property type="term" value="F:endonuclease activity"/>
    <property type="evidence" value="ECO:0007669"/>
    <property type="project" value="UniProtKB-KW"/>
</dbReference>
<keyword evidence="3" id="KW-0378">Hydrolase</keyword>
<dbReference type="HAMAP" id="MF_00048">
    <property type="entry name" value="UPF0102"/>
    <property type="match status" value="1"/>
</dbReference>
<dbReference type="Proteomes" id="UP000191153">
    <property type="component" value="Unassembled WGS sequence"/>
</dbReference>
<sequence length="120" mass="14521">MISNRSKGFIYEEKAISFLEKEGLHILCKNYMGSYGELDIICKKDKTLIFVEVKYRKNSDYGYGQEAIDTKKQRRLYYTAMEYIRKNRYYNWSIRFDAVIFLDEKIHWIKNILWGDEIGF</sequence>
<dbReference type="InterPro" id="IPR011856">
    <property type="entry name" value="tRNA_endonuc-like_dom_sf"/>
</dbReference>
<dbReference type="RefSeq" id="WP_234977877.1">
    <property type="nucleotide sequence ID" value="NZ_FUWX01000005.1"/>
</dbReference>
<dbReference type="InterPro" id="IPR003509">
    <property type="entry name" value="UPF0102_YraN-like"/>
</dbReference>